<dbReference type="SMART" id="SM01374">
    <property type="entry name" value="Ribosomal_L14"/>
    <property type="match status" value="1"/>
</dbReference>
<name>A0A2Z5T3X4_9GAMM</name>
<protein>
    <recommendedName>
        <fullName evidence="3">Large ribosomal subunit protein uL14</fullName>
    </recommendedName>
</protein>
<dbReference type="PANTHER" id="PTHR11761:SF3">
    <property type="entry name" value="LARGE RIBOSOMAL SUBUNIT PROTEIN UL14M"/>
    <property type="match status" value="1"/>
</dbReference>
<dbReference type="SUPFAM" id="SSF50193">
    <property type="entry name" value="Ribosomal protein L14"/>
    <property type="match status" value="1"/>
</dbReference>
<dbReference type="OrthoDB" id="9806379at2"/>
<comment type="subunit">
    <text evidence="3">Part of the 50S ribosomal subunit. Forms a cluster with proteins L3 and L19. In the 70S ribosome, L14 and L19 interact and together make contacts with the 16S rRNA in bridges B5 and B8.</text>
</comment>
<evidence type="ECO:0000256" key="1">
    <source>
        <dbReference type="ARBA" id="ARBA00022980"/>
    </source>
</evidence>
<keyword evidence="3 5" id="KW-0694">RNA-binding</keyword>
<dbReference type="GO" id="GO:0003735">
    <property type="term" value="F:structural constituent of ribosome"/>
    <property type="evidence" value="ECO:0007669"/>
    <property type="project" value="InterPro"/>
</dbReference>
<dbReference type="CDD" id="cd00337">
    <property type="entry name" value="Ribosomal_uL14"/>
    <property type="match status" value="1"/>
</dbReference>
<comment type="function">
    <text evidence="3 5">Binds to 23S rRNA. Forms part of two intersubunit bridges in the 70S ribosome.</text>
</comment>
<dbReference type="RefSeq" id="WP_148708449.1">
    <property type="nucleotide sequence ID" value="NZ_AP018161.1"/>
</dbReference>
<evidence type="ECO:0000256" key="4">
    <source>
        <dbReference type="RuleBase" id="RU003949"/>
    </source>
</evidence>
<dbReference type="InterPro" id="IPR036853">
    <property type="entry name" value="Ribosomal_uL14_sf"/>
</dbReference>
<dbReference type="GO" id="GO:0006412">
    <property type="term" value="P:translation"/>
    <property type="evidence" value="ECO:0007669"/>
    <property type="project" value="UniProtKB-UniRule"/>
</dbReference>
<dbReference type="Pfam" id="PF00238">
    <property type="entry name" value="Ribosomal_L14"/>
    <property type="match status" value="1"/>
</dbReference>
<reference evidence="6 7" key="1">
    <citation type="journal article" date="2017" name="Proc. Natl. Acad. Sci. U.S.A.">
        <title>Small genome symbiont underlies cuticle hardness in beetles.</title>
        <authorList>
            <person name="Anbutsu H."/>
            <person name="Moriyama M."/>
            <person name="Nikoh N."/>
            <person name="Hosokawa T."/>
            <person name="Futahashi R."/>
            <person name="Tanahashi M."/>
            <person name="Meng X.Y."/>
            <person name="Kuriwada T."/>
            <person name="Mori N."/>
            <person name="Oshima K."/>
            <person name="Hattori M."/>
            <person name="Fujie M."/>
            <person name="Satoh N."/>
            <person name="Maeda T."/>
            <person name="Shigenobu S."/>
            <person name="Koga R."/>
            <person name="Fukatsu T."/>
        </authorList>
    </citation>
    <scope>NUCLEOTIDE SEQUENCE [LARGE SCALE GENOMIC DNA]</scope>
    <source>
        <strain evidence="6">NARRFE1</strain>
    </source>
</reference>
<gene>
    <name evidence="3 6" type="primary">rplN</name>
    <name evidence="6" type="ORF">NARRFE1_01660</name>
</gene>
<dbReference type="EMBL" id="AP018161">
    <property type="protein sequence ID" value="BBA85101.1"/>
    <property type="molecule type" value="Genomic_DNA"/>
</dbReference>
<dbReference type="PANTHER" id="PTHR11761">
    <property type="entry name" value="50S/60S RIBOSOMAL PROTEIN L14/L23"/>
    <property type="match status" value="1"/>
</dbReference>
<evidence type="ECO:0000313" key="7">
    <source>
        <dbReference type="Proteomes" id="UP000289537"/>
    </source>
</evidence>
<evidence type="ECO:0000256" key="5">
    <source>
        <dbReference type="RuleBase" id="RU003950"/>
    </source>
</evidence>
<accession>A0A2Z5T3X4</accession>
<dbReference type="NCBIfam" id="TIGR01067">
    <property type="entry name" value="rplN_bact"/>
    <property type="match status" value="1"/>
</dbReference>
<evidence type="ECO:0000256" key="2">
    <source>
        <dbReference type="ARBA" id="ARBA00023274"/>
    </source>
</evidence>
<dbReference type="HAMAP" id="MF_01367">
    <property type="entry name" value="Ribosomal_uL14"/>
    <property type="match status" value="1"/>
</dbReference>
<dbReference type="AlphaFoldDB" id="A0A2Z5T3X4"/>
<dbReference type="InterPro" id="IPR000218">
    <property type="entry name" value="Ribosomal_uL14"/>
</dbReference>
<dbReference type="Gene3D" id="2.40.150.20">
    <property type="entry name" value="Ribosomal protein L14"/>
    <property type="match status" value="1"/>
</dbReference>
<keyword evidence="7" id="KW-1185">Reference proteome</keyword>
<dbReference type="InterPro" id="IPR005745">
    <property type="entry name" value="Ribosomal_uL14_bac-type"/>
</dbReference>
<organism evidence="6 7">
    <name type="scientific">endosymbiont of Rhynchophorus ferrugineus</name>
    <dbReference type="NCBI Taxonomy" id="1972133"/>
    <lineage>
        <taxon>Bacteria</taxon>
        <taxon>Pseudomonadati</taxon>
        <taxon>Pseudomonadota</taxon>
        <taxon>Gammaproteobacteria</taxon>
        <taxon>Candidatus Nardonella</taxon>
    </lineage>
</organism>
<dbReference type="KEGG" id="eor:NARRFE1_01660"/>
<keyword evidence="2 3" id="KW-0687">Ribonucleoprotein</keyword>
<dbReference type="GO" id="GO:0022625">
    <property type="term" value="C:cytosolic large ribosomal subunit"/>
    <property type="evidence" value="ECO:0007669"/>
    <property type="project" value="TreeGrafter"/>
</dbReference>
<dbReference type="Proteomes" id="UP000289537">
    <property type="component" value="Chromosome"/>
</dbReference>
<keyword evidence="1 3" id="KW-0689">Ribosomal protein</keyword>
<comment type="similarity">
    <text evidence="3 4">Belongs to the universal ribosomal protein uL14 family.</text>
</comment>
<sequence>MIQEQTILNVSDNSGAKKVLCIKVLGGSKKKYAFVGDFIKVSIKSINNKSKVKKGDVYKAIVVKTKKRKFRKNENIFINFDINSCVLLNDMNIPIGTRIIGFISKDIKYKGFNKIVSLSNELF</sequence>
<proteinExistence type="inferred from homology"/>
<evidence type="ECO:0000313" key="6">
    <source>
        <dbReference type="EMBL" id="BBA85101.1"/>
    </source>
</evidence>
<dbReference type="GO" id="GO:0070180">
    <property type="term" value="F:large ribosomal subunit rRNA binding"/>
    <property type="evidence" value="ECO:0007669"/>
    <property type="project" value="TreeGrafter"/>
</dbReference>
<evidence type="ECO:0000256" key="3">
    <source>
        <dbReference type="HAMAP-Rule" id="MF_01367"/>
    </source>
</evidence>
<keyword evidence="3 5" id="KW-0699">rRNA-binding</keyword>